<comment type="cofactor">
    <cofactor evidence="1">
        <name>heme</name>
        <dbReference type="ChEBI" id="CHEBI:30413"/>
    </cofactor>
</comment>
<dbReference type="AlphaFoldDB" id="A0A5C3M464"/>
<dbReference type="Gene3D" id="1.10.630.10">
    <property type="entry name" value="Cytochrome P450"/>
    <property type="match status" value="1"/>
</dbReference>
<evidence type="ECO:0000256" key="3">
    <source>
        <dbReference type="ARBA" id="ARBA00004721"/>
    </source>
</evidence>
<evidence type="ECO:0000256" key="12">
    <source>
        <dbReference type="ARBA" id="ARBA00023136"/>
    </source>
</evidence>
<dbReference type="GO" id="GO:0016705">
    <property type="term" value="F:oxidoreductase activity, acting on paired donors, with incorporation or reduction of molecular oxygen"/>
    <property type="evidence" value="ECO:0007669"/>
    <property type="project" value="InterPro"/>
</dbReference>
<dbReference type="GO" id="GO:0016020">
    <property type="term" value="C:membrane"/>
    <property type="evidence" value="ECO:0007669"/>
    <property type="project" value="UniProtKB-SubCell"/>
</dbReference>
<evidence type="ECO:0000256" key="5">
    <source>
        <dbReference type="ARBA" id="ARBA00022617"/>
    </source>
</evidence>
<dbReference type="GO" id="GO:0004497">
    <property type="term" value="F:monooxygenase activity"/>
    <property type="evidence" value="ECO:0007669"/>
    <property type="project" value="UniProtKB-KW"/>
</dbReference>
<dbReference type="SUPFAM" id="SSF48264">
    <property type="entry name" value="Cytochrome P450"/>
    <property type="match status" value="1"/>
</dbReference>
<dbReference type="PANTHER" id="PTHR24305">
    <property type="entry name" value="CYTOCHROME P450"/>
    <property type="match status" value="1"/>
</dbReference>
<evidence type="ECO:0000256" key="11">
    <source>
        <dbReference type="ARBA" id="ARBA00023033"/>
    </source>
</evidence>
<evidence type="ECO:0000313" key="13">
    <source>
        <dbReference type="EMBL" id="TFK40020.1"/>
    </source>
</evidence>
<evidence type="ECO:0000256" key="9">
    <source>
        <dbReference type="ARBA" id="ARBA00023002"/>
    </source>
</evidence>
<comment type="similarity">
    <text evidence="4">Belongs to the cytochrome P450 family.</text>
</comment>
<dbReference type="OrthoDB" id="1470350at2759"/>
<dbReference type="InterPro" id="IPR050121">
    <property type="entry name" value="Cytochrome_P450_monoxygenase"/>
</dbReference>
<keyword evidence="14" id="KW-1185">Reference proteome</keyword>
<evidence type="ECO:0000256" key="7">
    <source>
        <dbReference type="ARBA" id="ARBA00022723"/>
    </source>
</evidence>
<evidence type="ECO:0000256" key="1">
    <source>
        <dbReference type="ARBA" id="ARBA00001971"/>
    </source>
</evidence>
<evidence type="ECO:0000256" key="8">
    <source>
        <dbReference type="ARBA" id="ARBA00022989"/>
    </source>
</evidence>
<keyword evidence="11" id="KW-0503">Monooxygenase</keyword>
<dbReference type="Proteomes" id="UP000308652">
    <property type="component" value="Unassembled WGS sequence"/>
</dbReference>
<keyword evidence="7" id="KW-0479">Metal-binding</keyword>
<protein>
    <submittedName>
        <fullName evidence="13">Cytochrome P450</fullName>
    </submittedName>
</protein>
<dbReference type="GO" id="GO:0020037">
    <property type="term" value="F:heme binding"/>
    <property type="evidence" value="ECO:0007669"/>
    <property type="project" value="InterPro"/>
</dbReference>
<accession>A0A5C3M464</accession>
<evidence type="ECO:0000256" key="2">
    <source>
        <dbReference type="ARBA" id="ARBA00004370"/>
    </source>
</evidence>
<organism evidence="13 14">
    <name type="scientific">Crucibulum laeve</name>
    <dbReference type="NCBI Taxonomy" id="68775"/>
    <lineage>
        <taxon>Eukaryota</taxon>
        <taxon>Fungi</taxon>
        <taxon>Dikarya</taxon>
        <taxon>Basidiomycota</taxon>
        <taxon>Agaricomycotina</taxon>
        <taxon>Agaricomycetes</taxon>
        <taxon>Agaricomycetidae</taxon>
        <taxon>Agaricales</taxon>
        <taxon>Agaricineae</taxon>
        <taxon>Nidulariaceae</taxon>
        <taxon>Crucibulum</taxon>
    </lineage>
</organism>
<proteinExistence type="inferred from homology"/>
<name>A0A5C3M464_9AGAR</name>
<dbReference type="GO" id="GO:0005506">
    <property type="term" value="F:iron ion binding"/>
    <property type="evidence" value="ECO:0007669"/>
    <property type="project" value="InterPro"/>
</dbReference>
<comment type="subcellular location">
    <subcellularLocation>
        <location evidence="2">Membrane</location>
    </subcellularLocation>
</comment>
<dbReference type="STRING" id="68775.A0A5C3M464"/>
<dbReference type="Pfam" id="PF00067">
    <property type="entry name" value="p450"/>
    <property type="match status" value="1"/>
</dbReference>
<reference evidence="13 14" key="1">
    <citation type="journal article" date="2019" name="Nat. Ecol. Evol.">
        <title>Megaphylogeny resolves global patterns of mushroom evolution.</title>
        <authorList>
            <person name="Varga T."/>
            <person name="Krizsan K."/>
            <person name="Foldi C."/>
            <person name="Dima B."/>
            <person name="Sanchez-Garcia M."/>
            <person name="Sanchez-Ramirez S."/>
            <person name="Szollosi G.J."/>
            <person name="Szarkandi J.G."/>
            <person name="Papp V."/>
            <person name="Albert L."/>
            <person name="Andreopoulos W."/>
            <person name="Angelini C."/>
            <person name="Antonin V."/>
            <person name="Barry K.W."/>
            <person name="Bougher N.L."/>
            <person name="Buchanan P."/>
            <person name="Buyck B."/>
            <person name="Bense V."/>
            <person name="Catcheside P."/>
            <person name="Chovatia M."/>
            <person name="Cooper J."/>
            <person name="Damon W."/>
            <person name="Desjardin D."/>
            <person name="Finy P."/>
            <person name="Geml J."/>
            <person name="Haridas S."/>
            <person name="Hughes K."/>
            <person name="Justo A."/>
            <person name="Karasinski D."/>
            <person name="Kautmanova I."/>
            <person name="Kiss B."/>
            <person name="Kocsube S."/>
            <person name="Kotiranta H."/>
            <person name="LaButti K.M."/>
            <person name="Lechner B.E."/>
            <person name="Liimatainen K."/>
            <person name="Lipzen A."/>
            <person name="Lukacs Z."/>
            <person name="Mihaltcheva S."/>
            <person name="Morgado L.N."/>
            <person name="Niskanen T."/>
            <person name="Noordeloos M.E."/>
            <person name="Ohm R.A."/>
            <person name="Ortiz-Santana B."/>
            <person name="Ovrebo C."/>
            <person name="Racz N."/>
            <person name="Riley R."/>
            <person name="Savchenko A."/>
            <person name="Shiryaev A."/>
            <person name="Soop K."/>
            <person name="Spirin V."/>
            <person name="Szebenyi C."/>
            <person name="Tomsovsky M."/>
            <person name="Tulloss R.E."/>
            <person name="Uehling J."/>
            <person name="Grigoriev I.V."/>
            <person name="Vagvolgyi C."/>
            <person name="Papp T."/>
            <person name="Martin F.M."/>
            <person name="Miettinen O."/>
            <person name="Hibbett D.S."/>
            <person name="Nagy L.G."/>
        </authorList>
    </citation>
    <scope>NUCLEOTIDE SEQUENCE [LARGE SCALE GENOMIC DNA]</scope>
    <source>
        <strain evidence="13 14">CBS 166.37</strain>
    </source>
</reference>
<keyword evidence="6" id="KW-0812">Transmembrane</keyword>
<dbReference type="PANTHER" id="PTHR24305:SF166">
    <property type="entry name" value="CYTOCHROME P450 12A4, MITOCHONDRIAL-RELATED"/>
    <property type="match status" value="1"/>
</dbReference>
<dbReference type="InterPro" id="IPR001128">
    <property type="entry name" value="Cyt_P450"/>
</dbReference>
<keyword evidence="12" id="KW-0472">Membrane</keyword>
<sequence length="426" mass="48795">MLLPILQLLAVGAFLWSSWRIVRHFLFQTDLDNIPGPPSQSFLTGNFKRVFNPNAWSFHQEIAEKYGSVVKIKAMFGENQLFVFDPKAMHHIIVKDQYIYEETSSFIVGNRIIFGEGLLGTLGGHHRKQRKMLNPVFSIAHMREMIPVFWKVSRRLQVAFQAKLKNGPQEIDVTHWMTRTALELIGQSGLGYSFDPLAEDATAHPYSTAAKRLGKIGSPRFQRWVIDMLPWKTIHELRDIVDLIHNTSLEIFKSKKRALEEGDEVLQKQVAQGKDIMSILLRENMNASEEDRLTESELLGQMSTLTFAAMDTTSGALSKTLYLLSTHPNVQERLRQEILTACRDGEDLSYDDLVDLPYLDAVCRETLRFSRQDIILPFSSPVKGVDGREMEEVFIPNNTNVIVSILNSNRNRAIWGEDSYEWKPER</sequence>
<evidence type="ECO:0000256" key="10">
    <source>
        <dbReference type="ARBA" id="ARBA00023004"/>
    </source>
</evidence>
<keyword evidence="10" id="KW-0408">Iron</keyword>
<evidence type="ECO:0000256" key="6">
    <source>
        <dbReference type="ARBA" id="ARBA00022692"/>
    </source>
</evidence>
<evidence type="ECO:0000256" key="4">
    <source>
        <dbReference type="ARBA" id="ARBA00010617"/>
    </source>
</evidence>
<keyword evidence="5" id="KW-0349">Heme</keyword>
<comment type="pathway">
    <text evidence="3">Secondary metabolite biosynthesis; terpenoid biosynthesis.</text>
</comment>
<evidence type="ECO:0000313" key="14">
    <source>
        <dbReference type="Proteomes" id="UP000308652"/>
    </source>
</evidence>
<gene>
    <name evidence="13" type="ORF">BDQ12DRAFT_721498</name>
</gene>
<keyword evidence="8" id="KW-1133">Transmembrane helix</keyword>
<dbReference type="EMBL" id="ML213597">
    <property type="protein sequence ID" value="TFK40020.1"/>
    <property type="molecule type" value="Genomic_DNA"/>
</dbReference>
<keyword evidence="9" id="KW-0560">Oxidoreductase</keyword>
<dbReference type="InterPro" id="IPR036396">
    <property type="entry name" value="Cyt_P450_sf"/>
</dbReference>